<dbReference type="SUPFAM" id="SSF57667">
    <property type="entry name" value="beta-beta-alpha zinc fingers"/>
    <property type="match status" value="1"/>
</dbReference>
<dbReference type="InterPro" id="IPR013087">
    <property type="entry name" value="Znf_C2H2_type"/>
</dbReference>
<keyword evidence="6" id="KW-0238">DNA-binding</keyword>
<dbReference type="GO" id="GO:0005634">
    <property type="term" value="C:nucleus"/>
    <property type="evidence" value="ECO:0007669"/>
    <property type="project" value="UniProtKB-SubCell"/>
</dbReference>
<dbReference type="GO" id="GO:0008270">
    <property type="term" value="F:zinc ion binding"/>
    <property type="evidence" value="ECO:0007669"/>
    <property type="project" value="UniProtKB-UniRule"/>
</dbReference>
<feature type="binding site" evidence="9">
    <location>
        <position position="94"/>
    </location>
    <ligand>
        <name>Zn(2+)</name>
        <dbReference type="ChEBI" id="CHEBI:29105"/>
    </ligand>
</feature>
<dbReference type="FunFam" id="3.30.160.60:FF:000765">
    <property type="entry name" value="Zinc finger 45-like"/>
    <property type="match status" value="1"/>
</dbReference>
<keyword evidence="5 9" id="KW-0862">Zinc</keyword>
<evidence type="ECO:0000256" key="6">
    <source>
        <dbReference type="ARBA" id="ARBA00023125"/>
    </source>
</evidence>
<dbReference type="SMART" id="SM00355">
    <property type="entry name" value="ZnF_C2H2"/>
    <property type="match status" value="4"/>
</dbReference>
<evidence type="ECO:0008006" key="15">
    <source>
        <dbReference type="Google" id="ProtNLM"/>
    </source>
</evidence>
<keyword evidence="2 9" id="KW-0479">Metal-binding</keyword>
<dbReference type="FunFam" id="3.30.160.60:FF:000065">
    <property type="entry name" value="B-cell CLL/lymphoma 6, member B"/>
    <property type="match status" value="1"/>
</dbReference>
<comment type="caution">
    <text evidence="13">The sequence shown here is derived from an EMBL/GenBank/DDBJ whole genome shotgun (WGS) entry which is preliminary data.</text>
</comment>
<evidence type="ECO:0000256" key="3">
    <source>
        <dbReference type="ARBA" id="ARBA00022737"/>
    </source>
</evidence>
<feature type="domain" description="C2H2-type" evidence="11">
    <location>
        <begin position="318"/>
        <end position="345"/>
    </location>
</feature>
<dbReference type="InterPro" id="IPR036236">
    <property type="entry name" value="Znf_C2H2_sf"/>
</dbReference>
<proteinExistence type="predicted"/>
<feature type="binding site" evidence="9">
    <location>
        <position position="91"/>
    </location>
    <ligand>
        <name>Zn(2+)</name>
        <dbReference type="ChEBI" id="CHEBI:29105"/>
    </ligand>
</feature>
<dbReference type="Gene3D" id="3.40.1800.20">
    <property type="match status" value="1"/>
</dbReference>
<keyword evidence="14" id="KW-1185">Reference proteome</keyword>
<dbReference type="Pfam" id="PF07776">
    <property type="entry name" value="zf-AD"/>
    <property type="match status" value="1"/>
</dbReference>
<keyword evidence="7" id="KW-0539">Nucleus</keyword>
<dbReference type="GO" id="GO:0000978">
    <property type="term" value="F:RNA polymerase II cis-regulatory region sequence-specific DNA binding"/>
    <property type="evidence" value="ECO:0007669"/>
    <property type="project" value="TreeGrafter"/>
</dbReference>
<keyword evidence="3" id="KW-0677">Repeat</keyword>
<keyword evidence="4 8" id="KW-0863">Zinc-finger</keyword>
<dbReference type="InterPro" id="IPR050589">
    <property type="entry name" value="Ikaros_C2H2-ZF"/>
</dbReference>
<dbReference type="InterPro" id="IPR012934">
    <property type="entry name" value="Znf_AD"/>
</dbReference>
<evidence type="ECO:0000256" key="8">
    <source>
        <dbReference type="PROSITE-ProRule" id="PRU00042"/>
    </source>
</evidence>
<dbReference type="PANTHER" id="PTHR24404">
    <property type="entry name" value="ZINC FINGER PROTEIN"/>
    <property type="match status" value="1"/>
</dbReference>
<evidence type="ECO:0000256" key="5">
    <source>
        <dbReference type="ARBA" id="ARBA00022833"/>
    </source>
</evidence>
<dbReference type="PROSITE" id="PS51915">
    <property type="entry name" value="ZAD"/>
    <property type="match status" value="1"/>
</dbReference>
<dbReference type="SMART" id="SM00868">
    <property type="entry name" value="zf-AD"/>
    <property type="match status" value="1"/>
</dbReference>
<feature type="compositionally biased region" description="Polar residues" evidence="10">
    <location>
        <begin position="273"/>
        <end position="283"/>
    </location>
</feature>
<dbReference type="AlphaFoldDB" id="A0A9J6BJS6"/>
<feature type="binding site" evidence="9">
    <location>
        <position position="45"/>
    </location>
    <ligand>
        <name>Zn(2+)</name>
        <dbReference type="ChEBI" id="CHEBI:29105"/>
    </ligand>
</feature>
<dbReference type="PANTHER" id="PTHR24404:SF114">
    <property type="entry name" value="KLUMPFUSS, ISOFORM B-RELATED"/>
    <property type="match status" value="1"/>
</dbReference>
<feature type="binding site" evidence="9">
    <location>
        <position position="48"/>
    </location>
    <ligand>
        <name>Zn(2+)</name>
        <dbReference type="ChEBI" id="CHEBI:29105"/>
    </ligand>
</feature>
<dbReference type="OrthoDB" id="654211at2759"/>
<dbReference type="GO" id="GO:0003700">
    <property type="term" value="F:DNA-binding transcription factor activity"/>
    <property type="evidence" value="ECO:0007669"/>
    <property type="project" value="TreeGrafter"/>
</dbReference>
<evidence type="ECO:0000256" key="7">
    <source>
        <dbReference type="ARBA" id="ARBA00023242"/>
    </source>
</evidence>
<dbReference type="Gene3D" id="3.30.160.60">
    <property type="entry name" value="Classic Zinc Finger"/>
    <property type="match status" value="2"/>
</dbReference>
<feature type="compositionally biased region" description="Low complexity" evidence="10">
    <location>
        <begin position="448"/>
        <end position="464"/>
    </location>
</feature>
<protein>
    <recommendedName>
        <fullName evidence="15">Zinc finger protein</fullName>
    </recommendedName>
</protein>
<dbReference type="GO" id="GO:0006357">
    <property type="term" value="P:regulation of transcription by RNA polymerase II"/>
    <property type="evidence" value="ECO:0007669"/>
    <property type="project" value="TreeGrafter"/>
</dbReference>
<gene>
    <name evidence="13" type="ORF">PVAND_000257</name>
</gene>
<evidence type="ECO:0000256" key="4">
    <source>
        <dbReference type="ARBA" id="ARBA00022771"/>
    </source>
</evidence>
<dbReference type="Proteomes" id="UP001107558">
    <property type="component" value="Chromosome 3"/>
</dbReference>
<name>A0A9J6BJS6_POLVA</name>
<evidence type="ECO:0000256" key="9">
    <source>
        <dbReference type="PROSITE-ProRule" id="PRU01263"/>
    </source>
</evidence>
<evidence type="ECO:0000313" key="13">
    <source>
        <dbReference type="EMBL" id="KAG5669968.1"/>
    </source>
</evidence>
<dbReference type="Pfam" id="PF00096">
    <property type="entry name" value="zf-C2H2"/>
    <property type="match status" value="2"/>
</dbReference>
<dbReference type="PROSITE" id="PS00028">
    <property type="entry name" value="ZINC_FINGER_C2H2_1"/>
    <property type="match status" value="4"/>
</dbReference>
<evidence type="ECO:0000256" key="2">
    <source>
        <dbReference type="ARBA" id="ARBA00022723"/>
    </source>
</evidence>
<evidence type="ECO:0000259" key="11">
    <source>
        <dbReference type="PROSITE" id="PS50157"/>
    </source>
</evidence>
<comment type="subcellular location">
    <subcellularLocation>
        <location evidence="1">Nucleus</location>
    </subcellularLocation>
</comment>
<evidence type="ECO:0000313" key="14">
    <source>
        <dbReference type="Proteomes" id="UP001107558"/>
    </source>
</evidence>
<reference evidence="13" key="1">
    <citation type="submission" date="2021-03" db="EMBL/GenBank/DDBJ databases">
        <title>Chromosome level genome of the anhydrobiotic midge Polypedilum vanderplanki.</title>
        <authorList>
            <person name="Yoshida Y."/>
            <person name="Kikawada T."/>
            <person name="Gusev O."/>
        </authorList>
    </citation>
    <scope>NUCLEOTIDE SEQUENCE</scope>
    <source>
        <strain evidence="13">NIAS01</strain>
        <tissue evidence="13">Whole body or cell culture</tissue>
    </source>
</reference>
<dbReference type="EMBL" id="JADBJN010000003">
    <property type="protein sequence ID" value="KAG5669968.1"/>
    <property type="molecule type" value="Genomic_DNA"/>
</dbReference>
<feature type="domain" description="C2H2-type" evidence="11">
    <location>
        <begin position="346"/>
        <end position="375"/>
    </location>
</feature>
<feature type="domain" description="ZAD" evidence="12">
    <location>
        <begin position="43"/>
        <end position="118"/>
    </location>
</feature>
<sequence>MISNQQQQQQHQQSTASNIEVSNNTLLVQSGSAEEINFTAFIDLCRFCSIKFGPRLNLFDKESEQRQLLFKIRSILPVTISKEDFLPKKVCERCVNKIEQFFEWRTSCVQTENIFKNYAESMRNVTATINFQDGTVNIEKMTPAQRHAYVEAHMTVQQHIANANLHYQTQGTHRVIKENDQQHLQTSQPSTSVSSHHLYTSNIKIPQITSSGASSSTTSTYTTVPDDGLQALGYDNGLRVLQSIGQWPTDIPPNIPRPNLIPFTEPYVEGGSLNPNTRLTQHLQKPHTHTSSSSRKSRSTAASSNSHHHSTNTAPKAFECTVCGKGLARKDKLTIHMRIHTGEKPYICEVCDKAFARRDKLVIHMNKFKHVTPTNIAPLGKRHNNLATMIKKEEPQQQQQQQQQKAAVIISHETKVPTSSDHHQQPTFQLHHQIQSQSIPNTITHTISSQSQQQQHSQQHSHQQPNIGQQLWTCELCNRILPTREEWTAHAKAHMEQTSENQQLNYIILDSGSYRAQNYVEEITPRNDESVVVNTSQQTPIASTVTTSATAISSSLTSQCILCREICVNKNDLIQHLRNHLADDNKTYVINSTNSNVTIASGVNNDTTATTITVPNSLVDLLKLDNKELCT</sequence>
<evidence type="ECO:0000256" key="10">
    <source>
        <dbReference type="SAM" id="MobiDB-lite"/>
    </source>
</evidence>
<evidence type="ECO:0000256" key="1">
    <source>
        <dbReference type="ARBA" id="ARBA00004123"/>
    </source>
</evidence>
<feature type="region of interest" description="Disordered" evidence="10">
    <location>
        <begin position="262"/>
        <end position="313"/>
    </location>
</feature>
<feature type="compositionally biased region" description="Low complexity" evidence="10">
    <location>
        <begin position="289"/>
        <end position="305"/>
    </location>
</feature>
<feature type="region of interest" description="Disordered" evidence="10">
    <location>
        <begin position="445"/>
        <end position="466"/>
    </location>
</feature>
<dbReference type="SUPFAM" id="SSF57716">
    <property type="entry name" value="Glucocorticoid receptor-like (DNA-binding domain)"/>
    <property type="match status" value="1"/>
</dbReference>
<evidence type="ECO:0000259" key="12">
    <source>
        <dbReference type="PROSITE" id="PS51915"/>
    </source>
</evidence>
<dbReference type="PROSITE" id="PS50157">
    <property type="entry name" value="ZINC_FINGER_C2H2_2"/>
    <property type="match status" value="2"/>
</dbReference>
<organism evidence="13 14">
    <name type="scientific">Polypedilum vanderplanki</name>
    <name type="common">Sleeping chironomid midge</name>
    <dbReference type="NCBI Taxonomy" id="319348"/>
    <lineage>
        <taxon>Eukaryota</taxon>
        <taxon>Metazoa</taxon>
        <taxon>Ecdysozoa</taxon>
        <taxon>Arthropoda</taxon>
        <taxon>Hexapoda</taxon>
        <taxon>Insecta</taxon>
        <taxon>Pterygota</taxon>
        <taxon>Neoptera</taxon>
        <taxon>Endopterygota</taxon>
        <taxon>Diptera</taxon>
        <taxon>Nematocera</taxon>
        <taxon>Chironomoidea</taxon>
        <taxon>Chironomidae</taxon>
        <taxon>Chironominae</taxon>
        <taxon>Polypedilum</taxon>
        <taxon>Polypedilum</taxon>
    </lineage>
</organism>
<accession>A0A9J6BJS6</accession>